<keyword evidence="3" id="KW-1185">Reference proteome</keyword>
<dbReference type="AlphaFoldDB" id="A0AAN8FWR0"/>
<name>A0AAN8FWR0_PATCE</name>
<feature type="region of interest" description="Disordered" evidence="1">
    <location>
        <begin position="105"/>
        <end position="180"/>
    </location>
</feature>
<evidence type="ECO:0000313" key="3">
    <source>
        <dbReference type="Proteomes" id="UP001347796"/>
    </source>
</evidence>
<organism evidence="2 3">
    <name type="scientific">Patella caerulea</name>
    <name type="common">Rayed Mediterranean limpet</name>
    <dbReference type="NCBI Taxonomy" id="87958"/>
    <lineage>
        <taxon>Eukaryota</taxon>
        <taxon>Metazoa</taxon>
        <taxon>Spiralia</taxon>
        <taxon>Lophotrochozoa</taxon>
        <taxon>Mollusca</taxon>
        <taxon>Gastropoda</taxon>
        <taxon>Patellogastropoda</taxon>
        <taxon>Patelloidea</taxon>
        <taxon>Patellidae</taxon>
        <taxon>Patella</taxon>
    </lineage>
</organism>
<feature type="compositionally biased region" description="Basic and acidic residues" evidence="1">
    <location>
        <begin position="105"/>
        <end position="127"/>
    </location>
</feature>
<evidence type="ECO:0000256" key="1">
    <source>
        <dbReference type="SAM" id="MobiDB-lite"/>
    </source>
</evidence>
<feature type="compositionally biased region" description="Basic and acidic residues" evidence="1">
    <location>
        <begin position="206"/>
        <end position="217"/>
    </location>
</feature>
<feature type="region of interest" description="Disordered" evidence="1">
    <location>
        <begin position="192"/>
        <end position="230"/>
    </location>
</feature>
<reference evidence="2 3" key="1">
    <citation type="submission" date="2024-01" db="EMBL/GenBank/DDBJ databases">
        <title>The genome of the rayed Mediterranean limpet Patella caerulea (Linnaeus, 1758).</title>
        <authorList>
            <person name="Anh-Thu Weber A."/>
            <person name="Halstead-Nussloch G."/>
        </authorList>
    </citation>
    <scope>NUCLEOTIDE SEQUENCE [LARGE SCALE GENOMIC DNA]</scope>
    <source>
        <strain evidence="2">AATW-2023a</strain>
        <tissue evidence="2">Whole specimen</tissue>
    </source>
</reference>
<protein>
    <submittedName>
        <fullName evidence="2">Uncharacterized protein</fullName>
    </submittedName>
</protein>
<comment type="caution">
    <text evidence="2">The sequence shown here is derived from an EMBL/GenBank/DDBJ whole genome shotgun (WGS) entry which is preliminary data.</text>
</comment>
<sequence>MPPKRKSIVFNREKDTFLCREVLTVNPFQNYNSWNEIADKITNKYELTKPCTKRTVADRVQLLLGNWKKSENASKKKSGENESYTEWESLMIDMTALKDEQEYEQQKQVDQRQQKSEVMDKGKKMRDQAMFGMKKRKREYFSSSDEHSEYDDIQLAEMDKFLPNEEGNAPQYVQEDLEAVSDLPEETFELTVGYDITNRPKNASAAEKKTSSKENQKNQKKKQKKENISDPFLELMARKLDLDEAREKRLEREREKNEEFQNRLLYYIMNQKKE</sequence>
<dbReference type="PANTHER" id="PTHR37558">
    <property type="entry name" value="HTH CENPB-TYPE DOMAIN-CONTAINING PROTEIN"/>
    <property type="match status" value="1"/>
</dbReference>
<evidence type="ECO:0000313" key="2">
    <source>
        <dbReference type="EMBL" id="KAK6165597.1"/>
    </source>
</evidence>
<proteinExistence type="predicted"/>
<dbReference type="PANTHER" id="PTHR37558:SF1">
    <property type="entry name" value="HTH CENPB-TYPE DOMAIN-CONTAINING PROTEIN"/>
    <property type="match status" value="1"/>
</dbReference>
<dbReference type="EMBL" id="JAZGQO010000021">
    <property type="protein sequence ID" value="KAK6165597.1"/>
    <property type="molecule type" value="Genomic_DNA"/>
</dbReference>
<dbReference type="Proteomes" id="UP001347796">
    <property type="component" value="Unassembled WGS sequence"/>
</dbReference>
<accession>A0AAN8FWR0</accession>
<gene>
    <name evidence="2" type="ORF">SNE40_022497</name>
</gene>